<dbReference type="EMBL" id="DMNG01000279">
    <property type="protein sequence ID" value="HAN26056.1"/>
    <property type="molecule type" value="Genomic_DNA"/>
</dbReference>
<comment type="caution">
    <text evidence="2">The sequence shown here is derived from an EMBL/GenBank/DDBJ whole genome shotgun (WGS) entry which is preliminary data.</text>
</comment>
<protein>
    <submittedName>
        <fullName evidence="2">Uncharacterized protein</fullName>
    </submittedName>
</protein>
<sequence length="166" mass="18083">MTTPSSTYQEALAAVIAADNAFVDASIAEIQRLMPEGVAAVYVHLNDTPRLAVWTWVDANGADVLDDTSDAYDSMEEVAAALGWHDFYEVDNYLLEAPVSDERGDTVWKIERAEVGGQPDEERPEWSGDNTGWKAWLGATPEQGQRILEAMAADPRDVDTAQGPVA</sequence>
<feature type="region of interest" description="Disordered" evidence="1">
    <location>
        <begin position="115"/>
        <end position="139"/>
    </location>
</feature>
<accession>A0A3C1KIH5</accession>
<dbReference type="AlphaFoldDB" id="A0A3C1KIH5"/>
<organism evidence="2 3">
    <name type="scientific">Microbacterium ginsengisoli</name>
    <dbReference type="NCBI Taxonomy" id="400772"/>
    <lineage>
        <taxon>Bacteria</taxon>
        <taxon>Bacillati</taxon>
        <taxon>Actinomycetota</taxon>
        <taxon>Actinomycetes</taxon>
        <taxon>Micrococcales</taxon>
        <taxon>Microbacteriaceae</taxon>
        <taxon>Microbacterium</taxon>
    </lineage>
</organism>
<reference evidence="2 3" key="1">
    <citation type="journal article" date="2018" name="Nat. Biotechnol.">
        <title>A standardized bacterial taxonomy based on genome phylogeny substantially revises the tree of life.</title>
        <authorList>
            <person name="Parks D.H."/>
            <person name="Chuvochina M."/>
            <person name="Waite D.W."/>
            <person name="Rinke C."/>
            <person name="Skarshewski A."/>
            <person name="Chaumeil P.A."/>
            <person name="Hugenholtz P."/>
        </authorList>
    </citation>
    <scope>NUCLEOTIDE SEQUENCE [LARGE SCALE GENOMIC DNA]</scope>
    <source>
        <strain evidence="2">UBA9152</strain>
    </source>
</reference>
<dbReference type="Proteomes" id="UP000257479">
    <property type="component" value="Unassembled WGS sequence"/>
</dbReference>
<evidence type="ECO:0000256" key="1">
    <source>
        <dbReference type="SAM" id="MobiDB-lite"/>
    </source>
</evidence>
<gene>
    <name evidence="2" type="ORF">DCP95_16035</name>
</gene>
<name>A0A3C1KIH5_9MICO</name>
<feature type="compositionally biased region" description="Basic and acidic residues" evidence="1">
    <location>
        <begin position="115"/>
        <end position="126"/>
    </location>
</feature>
<evidence type="ECO:0000313" key="3">
    <source>
        <dbReference type="Proteomes" id="UP000257479"/>
    </source>
</evidence>
<evidence type="ECO:0000313" key="2">
    <source>
        <dbReference type="EMBL" id="HAN26056.1"/>
    </source>
</evidence>
<proteinExistence type="predicted"/>